<evidence type="ECO:0000313" key="1">
    <source>
        <dbReference type="EMBL" id="WRL63616.1"/>
    </source>
</evidence>
<gene>
    <name evidence="1" type="ORF">U6N30_28735</name>
</gene>
<dbReference type="Proteomes" id="UP001324287">
    <property type="component" value="Chromosome"/>
</dbReference>
<name>A0ABZ1B1J3_9ACTN</name>
<keyword evidence="2" id="KW-1185">Reference proteome</keyword>
<sequence>MYCVSGAATFTAPIGRPSRSAASWPSTVCAPCPISTEEVSTCRLPSASRRTAAFDVDGVIVDFRMTAMPLARTRVSLTCTRRSSGQPIAAALRSRRSFQRASCITSPVAKVDPSVRRFRCRSSTGSIPSRSAISSICDSYAQAACETPYPR</sequence>
<evidence type="ECO:0000313" key="2">
    <source>
        <dbReference type="Proteomes" id="UP001324287"/>
    </source>
</evidence>
<reference evidence="1 2" key="1">
    <citation type="submission" date="2023-12" db="EMBL/GenBank/DDBJ databases">
        <title>Blastococcus brunescens sp. nov., an actonobacterium isolated from sandstone collected in sahara desert.</title>
        <authorList>
            <person name="Gtari M."/>
            <person name="Ghodhbane F."/>
        </authorList>
    </citation>
    <scope>NUCLEOTIDE SEQUENCE [LARGE SCALE GENOMIC DNA]</scope>
    <source>
        <strain evidence="1 2">BMG 8361</strain>
    </source>
</reference>
<dbReference type="EMBL" id="CP141261">
    <property type="protein sequence ID" value="WRL63616.1"/>
    <property type="molecule type" value="Genomic_DNA"/>
</dbReference>
<protein>
    <submittedName>
        <fullName evidence="1">Uncharacterized protein</fullName>
    </submittedName>
</protein>
<proteinExistence type="predicted"/>
<accession>A0ABZ1B1J3</accession>
<organism evidence="1 2">
    <name type="scientific">Blastococcus brunescens</name>
    <dbReference type="NCBI Taxonomy" id="1564165"/>
    <lineage>
        <taxon>Bacteria</taxon>
        <taxon>Bacillati</taxon>
        <taxon>Actinomycetota</taxon>
        <taxon>Actinomycetes</taxon>
        <taxon>Geodermatophilales</taxon>
        <taxon>Geodermatophilaceae</taxon>
        <taxon>Blastococcus</taxon>
    </lineage>
</organism>